<name>A0A8S2N3G4_9BILA</name>
<feature type="non-terminal residue" evidence="2">
    <location>
        <position position="213"/>
    </location>
</feature>
<evidence type="ECO:0000313" key="3">
    <source>
        <dbReference type="Proteomes" id="UP000682733"/>
    </source>
</evidence>
<proteinExistence type="predicted"/>
<dbReference type="EMBL" id="CAJOBA010034321">
    <property type="protein sequence ID" value="CAF3982658.1"/>
    <property type="molecule type" value="Genomic_DNA"/>
</dbReference>
<comment type="caution">
    <text evidence="2">The sequence shown here is derived from an EMBL/GenBank/DDBJ whole genome shotgun (WGS) entry which is preliminary data.</text>
</comment>
<organism evidence="2 3">
    <name type="scientific">Didymodactylos carnosus</name>
    <dbReference type="NCBI Taxonomy" id="1234261"/>
    <lineage>
        <taxon>Eukaryota</taxon>
        <taxon>Metazoa</taxon>
        <taxon>Spiralia</taxon>
        <taxon>Gnathifera</taxon>
        <taxon>Rotifera</taxon>
        <taxon>Eurotatoria</taxon>
        <taxon>Bdelloidea</taxon>
        <taxon>Philodinida</taxon>
        <taxon>Philodinidae</taxon>
        <taxon>Didymodactylos</taxon>
    </lineage>
</organism>
<dbReference type="Proteomes" id="UP000682733">
    <property type="component" value="Unassembled WGS sequence"/>
</dbReference>
<dbReference type="EMBL" id="CAJNOK010012797">
    <property type="protein sequence ID" value="CAF1171306.1"/>
    <property type="molecule type" value="Genomic_DNA"/>
</dbReference>
<evidence type="ECO:0000313" key="1">
    <source>
        <dbReference type="EMBL" id="CAF1171306.1"/>
    </source>
</evidence>
<protein>
    <submittedName>
        <fullName evidence="2">Uncharacterized protein</fullName>
    </submittedName>
</protein>
<dbReference type="Proteomes" id="UP000677228">
    <property type="component" value="Unassembled WGS sequence"/>
</dbReference>
<evidence type="ECO:0000313" key="2">
    <source>
        <dbReference type="EMBL" id="CAF3982658.1"/>
    </source>
</evidence>
<dbReference type="AlphaFoldDB" id="A0A8S2N3G4"/>
<reference evidence="2" key="1">
    <citation type="submission" date="2021-02" db="EMBL/GenBank/DDBJ databases">
        <authorList>
            <person name="Nowell W R."/>
        </authorList>
    </citation>
    <scope>NUCLEOTIDE SEQUENCE</scope>
</reference>
<sequence>MIKKKHRSFGNADLVQPTNHYLSRNEKVVPSSSMGKFLSNRMRDSIYYTRSSSPPEKHILYDSIEHEAEDFDEADYVATPEPPLNDNFNSYHRRPLFTPSSTSSNTDSYFTRASPDIKKFSRHVELSSGYNILKSNNQNKPLRLPAYLQGRAPLVQINTIRHQLPMSSLDDEEFQVDGLHRRRLSFNSQTNSLLNSTSLYSNKNKFHYNSDGS</sequence>
<gene>
    <name evidence="1" type="ORF">OVA965_LOCUS22586</name>
    <name evidence="2" type="ORF">TMI583_LOCUS23300</name>
</gene>
<accession>A0A8S2N3G4</accession>